<dbReference type="EMBL" id="JAHWXP010000002">
    <property type="protein sequence ID" value="MBY8336791.1"/>
    <property type="molecule type" value="Genomic_DNA"/>
</dbReference>
<evidence type="ECO:0000313" key="7">
    <source>
        <dbReference type="Proteomes" id="UP000759298"/>
    </source>
</evidence>
<dbReference type="Gene3D" id="3.55.30.10">
    <property type="entry name" value="Hsp33 domain"/>
    <property type="match status" value="1"/>
</dbReference>
<dbReference type="Pfam" id="PF01430">
    <property type="entry name" value="HSP33"/>
    <property type="match status" value="1"/>
</dbReference>
<keyword evidence="2" id="KW-0862">Zinc</keyword>
<dbReference type="PANTHER" id="PTHR30111:SF1">
    <property type="entry name" value="33 KDA CHAPERONIN"/>
    <property type="match status" value="1"/>
</dbReference>
<comment type="caution">
    <text evidence="6">The sequence shown here is derived from an EMBL/GenBank/DDBJ whole genome shotgun (WGS) entry which is preliminary data.</text>
</comment>
<keyword evidence="1" id="KW-0963">Cytoplasm</keyword>
<keyword evidence="5" id="KW-0676">Redox-active center</keyword>
<dbReference type="PIRSF" id="PIRSF005261">
    <property type="entry name" value="Heat_shock_Hsp33"/>
    <property type="match status" value="1"/>
</dbReference>
<evidence type="ECO:0000256" key="5">
    <source>
        <dbReference type="ARBA" id="ARBA00023284"/>
    </source>
</evidence>
<keyword evidence="3" id="KW-1015">Disulfide bond</keyword>
<protein>
    <submittedName>
        <fullName evidence="6">Hsp33 family molecular chaperone HslO</fullName>
    </submittedName>
</protein>
<evidence type="ECO:0000256" key="1">
    <source>
        <dbReference type="ARBA" id="ARBA00022490"/>
    </source>
</evidence>
<evidence type="ECO:0000256" key="3">
    <source>
        <dbReference type="ARBA" id="ARBA00023157"/>
    </source>
</evidence>
<accession>A0ABS7PCT0</accession>
<organism evidence="6 7">
    <name type="scientific">Alteriqipengyuania abyssalis</name>
    <dbReference type="NCBI Taxonomy" id="2860200"/>
    <lineage>
        <taxon>Bacteria</taxon>
        <taxon>Pseudomonadati</taxon>
        <taxon>Pseudomonadota</taxon>
        <taxon>Alphaproteobacteria</taxon>
        <taxon>Sphingomonadales</taxon>
        <taxon>Erythrobacteraceae</taxon>
        <taxon>Alteriqipengyuania</taxon>
    </lineage>
</organism>
<keyword evidence="4" id="KW-0143">Chaperone</keyword>
<dbReference type="Proteomes" id="UP000759298">
    <property type="component" value="Unassembled WGS sequence"/>
</dbReference>
<evidence type="ECO:0000313" key="6">
    <source>
        <dbReference type="EMBL" id="MBY8336791.1"/>
    </source>
</evidence>
<dbReference type="PANTHER" id="PTHR30111">
    <property type="entry name" value="33 KDA CHAPERONIN"/>
    <property type="match status" value="1"/>
</dbReference>
<gene>
    <name evidence="6" type="ORF">KYN89_06995</name>
</gene>
<dbReference type="InterPro" id="IPR016153">
    <property type="entry name" value="Heat_shock_Hsp33_N"/>
</dbReference>
<sequence>MTDTLPTSETFSDHLLGASIPSRDTRLRLVRLDRTLDEILAAHDYPPVIRNLLAEALVVAALVGALIDEDDEESAEGEGGGQMTMQAQTEAGIVKLLVCDFRQGAVRGYADFDAEALAKLGANPSLPALFGKGYLAITFDVPKRGGRYQGIVPLEGESLSAACESYFLQSEQVPTLVRVAVKTEGEHTLAAGLLAQHLPDGEVGRERLHVRLSHPHWEHVETMAGSIRHEELLDEALPLEALVWRLFHEEDEVRVFQGKPLTRGCRCSVEHYESIIRRFSQEDRAEMRNEAGDILVDCAFCSRIFTIDA</sequence>
<dbReference type="CDD" id="cd00498">
    <property type="entry name" value="Hsp33"/>
    <property type="match status" value="1"/>
</dbReference>
<dbReference type="InterPro" id="IPR016154">
    <property type="entry name" value="Heat_shock_Hsp33_C"/>
</dbReference>
<reference evidence="6 7" key="1">
    <citation type="submission" date="2021-07" db="EMBL/GenBank/DDBJ databases">
        <title>Alteriqipengyuania abyssalis NZ-12B nov, sp.nov isolated from deep sea sponge in pacific ocean.</title>
        <authorList>
            <person name="Tareen S."/>
            <person name="Wink J."/>
        </authorList>
    </citation>
    <scope>NUCLEOTIDE SEQUENCE [LARGE SCALE GENOMIC DNA]</scope>
    <source>
        <strain evidence="6 7">NZ-12B</strain>
    </source>
</reference>
<dbReference type="SUPFAM" id="SSF118352">
    <property type="entry name" value="HSP33 redox switch-like"/>
    <property type="match status" value="1"/>
</dbReference>
<name>A0ABS7PCT0_9SPHN</name>
<keyword evidence="7" id="KW-1185">Reference proteome</keyword>
<dbReference type="InterPro" id="IPR000397">
    <property type="entry name" value="Heat_shock_Hsp33"/>
</dbReference>
<dbReference type="RefSeq" id="WP_222824424.1">
    <property type="nucleotide sequence ID" value="NZ_JAHWXP010000002.1"/>
</dbReference>
<dbReference type="SUPFAM" id="SSF64397">
    <property type="entry name" value="Hsp33 domain"/>
    <property type="match status" value="1"/>
</dbReference>
<evidence type="ECO:0000256" key="2">
    <source>
        <dbReference type="ARBA" id="ARBA00022833"/>
    </source>
</evidence>
<proteinExistence type="predicted"/>
<evidence type="ECO:0000256" key="4">
    <source>
        <dbReference type="ARBA" id="ARBA00023186"/>
    </source>
</evidence>
<dbReference type="InterPro" id="IPR023212">
    <property type="entry name" value="Hsp33_helix_hairpin_bin_dom_sf"/>
</dbReference>
<dbReference type="Gene3D" id="1.10.287.480">
    <property type="entry name" value="helix hairpin bin"/>
    <property type="match status" value="1"/>
</dbReference>
<dbReference type="Gene3D" id="3.90.1280.10">
    <property type="entry name" value="HSP33 redox switch-like"/>
    <property type="match status" value="1"/>
</dbReference>